<dbReference type="EMBL" id="BQNB010014217">
    <property type="protein sequence ID" value="GJT25473.1"/>
    <property type="molecule type" value="Genomic_DNA"/>
</dbReference>
<evidence type="ECO:0000313" key="3">
    <source>
        <dbReference type="Proteomes" id="UP001151760"/>
    </source>
</evidence>
<evidence type="ECO:0000256" key="1">
    <source>
        <dbReference type="SAM" id="MobiDB-lite"/>
    </source>
</evidence>
<name>A0ABQ5CH36_9ASTR</name>
<feature type="compositionally biased region" description="Polar residues" evidence="1">
    <location>
        <begin position="1"/>
        <end position="17"/>
    </location>
</feature>
<proteinExistence type="predicted"/>
<evidence type="ECO:0000313" key="2">
    <source>
        <dbReference type="EMBL" id="GJT25473.1"/>
    </source>
</evidence>
<reference evidence="2" key="1">
    <citation type="journal article" date="2022" name="Int. J. Mol. Sci.">
        <title>Draft Genome of Tanacetum Coccineum: Genomic Comparison of Closely Related Tanacetum-Family Plants.</title>
        <authorList>
            <person name="Yamashiro T."/>
            <person name="Shiraishi A."/>
            <person name="Nakayama K."/>
            <person name="Satake H."/>
        </authorList>
    </citation>
    <scope>NUCLEOTIDE SEQUENCE</scope>
</reference>
<accession>A0ABQ5CH36</accession>
<reference evidence="2" key="2">
    <citation type="submission" date="2022-01" db="EMBL/GenBank/DDBJ databases">
        <authorList>
            <person name="Yamashiro T."/>
            <person name="Shiraishi A."/>
            <person name="Satake H."/>
            <person name="Nakayama K."/>
        </authorList>
    </citation>
    <scope>NUCLEOTIDE SEQUENCE</scope>
</reference>
<feature type="region of interest" description="Disordered" evidence="1">
    <location>
        <begin position="77"/>
        <end position="111"/>
    </location>
</feature>
<dbReference type="Proteomes" id="UP001151760">
    <property type="component" value="Unassembled WGS sequence"/>
</dbReference>
<comment type="caution">
    <text evidence="2">The sequence shown here is derived from an EMBL/GenBank/DDBJ whole genome shotgun (WGS) entry which is preliminary data.</text>
</comment>
<feature type="compositionally biased region" description="Basic and acidic residues" evidence="1">
    <location>
        <begin position="79"/>
        <end position="91"/>
    </location>
</feature>
<sequence>MTQSQPIEFTQGANRTPSAPRPHNPKEQQGESSVQRKSTIIRIPRRKQTDPATPILTVEQIDVDSLDEATRVSIPTARIKGEETDADKFTDDMLNSQKDPDTRIDSRNHKESLEAKKVTDYMVVDEEVEEESAEAALIRRKGKGSLEIKDTSITITSRSPRTITDSLSLDKKNFRN</sequence>
<protein>
    <submittedName>
        <fullName evidence="2">Uncharacterized protein</fullName>
    </submittedName>
</protein>
<gene>
    <name evidence="2" type="ORF">Tco_0895410</name>
</gene>
<feature type="compositionally biased region" description="Basic and acidic residues" evidence="1">
    <location>
        <begin position="98"/>
        <end position="111"/>
    </location>
</feature>
<keyword evidence="3" id="KW-1185">Reference proteome</keyword>
<feature type="region of interest" description="Disordered" evidence="1">
    <location>
        <begin position="1"/>
        <end position="54"/>
    </location>
</feature>
<organism evidence="2 3">
    <name type="scientific">Tanacetum coccineum</name>
    <dbReference type="NCBI Taxonomy" id="301880"/>
    <lineage>
        <taxon>Eukaryota</taxon>
        <taxon>Viridiplantae</taxon>
        <taxon>Streptophyta</taxon>
        <taxon>Embryophyta</taxon>
        <taxon>Tracheophyta</taxon>
        <taxon>Spermatophyta</taxon>
        <taxon>Magnoliopsida</taxon>
        <taxon>eudicotyledons</taxon>
        <taxon>Gunneridae</taxon>
        <taxon>Pentapetalae</taxon>
        <taxon>asterids</taxon>
        <taxon>campanulids</taxon>
        <taxon>Asterales</taxon>
        <taxon>Asteraceae</taxon>
        <taxon>Asteroideae</taxon>
        <taxon>Anthemideae</taxon>
        <taxon>Anthemidinae</taxon>
        <taxon>Tanacetum</taxon>
    </lineage>
</organism>